<organism evidence="1 2">
    <name type="scientific">Halosquirtibacter laminarini</name>
    <dbReference type="NCBI Taxonomy" id="3374600"/>
    <lineage>
        <taxon>Bacteria</taxon>
        <taxon>Pseudomonadati</taxon>
        <taxon>Bacteroidota</taxon>
        <taxon>Bacteroidia</taxon>
        <taxon>Marinilabiliales</taxon>
        <taxon>Prolixibacteraceae</taxon>
        <taxon>Halosquirtibacter</taxon>
    </lineage>
</organism>
<dbReference type="EMBL" id="CP081303">
    <property type="protein sequence ID" value="QZE14325.1"/>
    <property type="molecule type" value="Genomic_DNA"/>
</dbReference>
<evidence type="ECO:0000313" key="1">
    <source>
        <dbReference type="EMBL" id="QZE14325.1"/>
    </source>
</evidence>
<protein>
    <submittedName>
        <fullName evidence="1">Uncharacterized protein</fullName>
    </submittedName>
</protein>
<keyword evidence="2" id="KW-1185">Reference proteome</keyword>
<proteinExistence type="predicted"/>
<evidence type="ECO:0000313" key="2">
    <source>
        <dbReference type="Proteomes" id="UP000826212"/>
    </source>
</evidence>
<sequence>MRLNLLLIALVLLSACGVKNKNKAVDSKKGPDVVIACEEWSENKAFSLFTKKFLESKGYSVKILMTSDGMLALNKNKAQVFLEKWSTSDLSRNEDDILEHIGDIYKGGRLGLIVPKYFSATSIDELNDYHEDLGGVIYSIDTSSEGFVGANVAKKRYQLDFKVNTMTEKELLVLFEDLYSHRKPFCLTGWFPHPMLNEKYLTILEDPKHAYGSTYNLEKYCRKDWKSENKELANLISKITFSKSEFDVLVKMMGDYDWDLTAATEAWYKELEPNFLKK</sequence>
<name>A0AC61NJ81_9BACT</name>
<accession>A0AC61NJ81</accession>
<dbReference type="Proteomes" id="UP000826212">
    <property type="component" value="Chromosome"/>
</dbReference>
<gene>
    <name evidence="1" type="ORF">K4L44_00005</name>
</gene>
<reference evidence="1" key="1">
    <citation type="submission" date="2021-08" db="EMBL/GenBank/DDBJ databases">
        <title>Novel anaerobic bacterium isolated from sea squirt in East Sea, Republic of Korea.</title>
        <authorList>
            <person name="Nguyen T.H."/>
            <person name="Li Z."/>
            <person name="Lee Y.-J."/>
            <person name="Ko J."/>
            <person name="Kim S.-G."/>
        </authorList>
    </citation>
    <scope>NUCLEOTIDE SEQUENCE</scope>
    <source>
        <strain evidence="1">KCTC 25031</strain>
    </source>
</reference>